<reference evidence="1 2" key="1">
    <citation type="submission" date="2023-03" db="EMBL/GenBank/DDBJ databases">
        <title>Draft genome sequence of type strain Streptomyces ferralitis JCM 14344.</title>
        <authorList>
            <person name="Klaysubun C."/>
            <person name="Duangmal K."/>
        </authorList>
    </citation>
    <scope>NUCLEOTIDE SEQUENCE [LARGE SCALE GENOMIC DNA]</scope>
    <source>
        <strain evidence="1 2">JCM 14344</strain>
    </source>
</reference>
<evidence type="ECO:0000313" key="2">
    <source>
        <dbReference type="Proteomes" id="UP001220022"/>
    </source>
</evidence>
<proteinExistence type="predicted"/>
<dbReference type="EMBL" id="JARHTQ010000003">
    <property type="protein sequence ID" value="MDF2255333.1"/>
    <property type="molecule type" value="Genomic_DNA"/>
</dbReference>
<dbReference type="Pfam" id="PF19760">
    <property type="entry name" value="DUF6247"/>
    <property type="match status" value="1"/>
</dbReference>
<organism evidence="1 2">
    <name type="scientific">Streptantibioticus ferralitis</name>
    <dbReference type="NCBI Taxonomy" id="236510"/>
    <lineage>
        <taxon>Bacteria</taxon>
        <taxon>Bacillati</taxon>
        <taxon>Actinomycetota</taxon>
        <taxon>Actinomycetes</taxon>
        <taxon>Kitasatosporales</taxon>
        <taxon>Streptomycetaceae</taxon>
        <taxon>Streptantibioticus</taxon>
    </lineage>
</organism>
<name>A0ABT5YV36_9ACTN</name>
<dbReference type="RefSeq" id="WP_275809561.1">
    <property type="nucleotide sequence ID" value="NZ_BAAANM010000011.1"/>
</dbReference>
<keyword evidence="2" id="KW-1185">Reference proteome</keyword>
<dbReference type="InterPro" id="IPR046214">
    <property type="entry name" value="DUF6247"/>
</dbReference>
<protein>
    <submittedName>
        <fullName evidence="1">DUF6247 family protein</fullName>
    </submittedName>
</protein>
<gene>
    <name evidence="1" type="ORF">P2L57_06215</name>
</gene>
<dbReference type="Proteomes" id="UP001220022">
    <property type="component" value="Unassembled WGS sequence"/>
</dbReference>
<sequence length="129" mass="14035">MRDPYAPRPRVSTPPGTEAALREAVARLSPVSVAQFDTELRQVLKAGARAGNSAALHTFLHRWSVFVVIKRQPERATRLREFERIVSESEDRKERRAAAAGIGALLAEAEEAVRLAARPDSPPTGAPGT</sequence>
<accession>A0ABT5YV36</accession>
<comment type="caution">
    <text evidence="1">The sequence shown here is derived from an EMBL/GenBank/DDBJ whole genome shotgun (WGS) entry which is preliminary data.</text>
</comment>
<evidence type="ECO:0000313" key="1">
    <source>
        <dbReference type="EMBL" id="MDF2255333.1"/>
    </source>
</evidence>